<name>A0A2T9WLM8_NANST</name>
<dbReference type="Gene3D" id="3.40.50.800">
    <property type="entry name" value="Anticodon-binding domain"/>
    <property type="match status" value="1"/>
</dbReference>
<comment type="caution">
    <text evidence="10">The sequence shown here is derived from an EMBL/GenBank/DDBJ whole genome shotgun (WGS) entry which is preliminary data.</text>
</comment>
<dbReference type="InterPro" id="IPR016061">
    <property type="entry name" value="Pro-tRNA_ligase_II_C"/>
</dbReference>
<dbReference type="GO" id="GO:0004827">
    <property type="term" value="F:proline-tRNA ligase activity"/>
    <property type="evidence" value="ECO:0007669"/>
    <property type="project" value="UniProtKB-EC"/>
</dbReference>
<dbReference type="PANTHER" id="PTHR43382:SF2">
    <property type="entry name" value="BIFUNCTIONAL GLUTAMATE_PROLINE--TRNA LIGASE"/>
    <property type="match status" value="1"/>
</dbReference>
<dbReference type="InterPro" id="IPR002314">
    <property type="entry name" value="aa-tRNA-synt_IIb"/>
</dbReference>
<dbReference type="RefSeq" id="WP_228615315.1">
    <property type="nucleotide sequence ID" value="NZ_QEFP02000007.1"/>
</dbReference>
<dbReference type="InterPro" id="IPR045864">
    <property type="entry name" value="aa-tRNA-synth_II/BPL/LPL"/>
</dbReference>
<sequence>MRESNLDKNSNFSEWYNNIVRVSEIIDDRYPIKGMPIYYPNGYFAIRKILNILEGELEKNGFEPYWFPILIPYEIFKRESEHIKGFESEVFYVTPSKPIEEEKDIRYILRPTSETEMYYMFSLWIRSYRDLPLLTYMTNTVYRYETKATKPLIRGREILWNEAHTVHKDLDDAERMIKKSIEIYSKVFWDHLSLPHIWVRRPDWDKFAGADYTFAADTILPDGRFLQIGTTHLLGRNFSKAFNIIFEDDHPFIKIDKNKFEAFNEDNYRYEIEIVENKIKIRLYNNNRELIKSYEENIEFNGEISEDNKDLINKINNIIKNKFNENKLINKKFAWQTSFGISMRTLSAVISIHGDNKGLILPFEISKVQIIIIPIYYSEDEKNKILEYCENVYNLLKEKYRVRIDKDDTKSPGWKFNQYELLGVPFRISIGKRELEKNTVTISVRQYNSKAKDYEVKLENLLNELERLIIEYDKDLKERSRKYFENKILKVDNLKDLENNLNKNLAFKVPFCMREECAKNIKERYSLDVRGTDIIPEDAKNKKCIFCNEDAKYYVYIGKSY</sequence>
<reference evidence="9" key="2">
    <citation type="submission" date="2017-05" db="EMBL/GenBank/DDBJ databases">
        <authorList>
            <person name="Munson-Mcgee J.H."/>
        </authorList>
    </citation>
    <scope>NUCLEOTIDE SEQUENCE</scope>
    <source>
        <strain evidence="9">SCGC AB-777_F03</strain>
    </source>
</reference>
<gene>
    <name evidence="9" type="ORF">DDW03_001585</name>
    <name evidence="10" type="ORF">DDW03_01350</name>
</gene>
<evidence type="ECO:0000256" key="4">
    <source>
        <dbReference type="ARBA" id="ARBA00022840"/>
    </source>
</evidence>
<evidence type="ECO:0000256" key="3">
    <source>
        <dbReference type="ARBA" id="ARBA00022741"/>
    </source>
</evidence>
<evidence type="ECO:0000259" key="8">
    <source>
        <dbReference type="PROSITE" id="PS50862"/>
    </source>
</evidence>
<dbReference type="SUPFAM" id="SSF52954">
    <property type="entry name" value="Class II aaRS ABD-related"/>
    <property type="match status" value="1"/>
</dbReference>
<dbReference type="InterPro" id="IPR004499">
    <property type="entry name" value="Pro-tRNA-ligase_IIa_arc-type"/>
</dbReference>
<proteinExistence type="predicted"/>
<dbReference type="Pfam" id="PF00587">
    <property type="entry name" value="tRNA-synt_2b"/>
    <property type="match status" value="1"/>
</dbReference>
<keyword evidence="3" id="KW-0547">Nucleotide-binding</keyword>
<dbReference type="Gene3D" id="3.30.110.30">
    <property type="entry name" value="C-terminal domain of ProRS"/>
    <property type="match status" value="1"/>
</dbReference>
<reference evidence="9" key="4">
    <citation type="submission" date="2021-11" db="EMBL/GenBank/DDBJ databases">
        <authorList>
            <person name="Munson-Mcgee J."/>
            <person name="Field E."/>
            <person name="Bateson M."/>
            <person name="Rooney C."/>
            <person name="Stepanauskas R."/>
            <person name="Young M."/>
        </authorList>
    </citation>
    <scope>NUCLEOTIDE SEQUENCE</scope>
    <source>
        <strain evidence="9">SCGC AB-777_F03</strain>
    </source>
</reference>
<dbReference type="SMART" id="SM00946">
    <property type="entry name" value="ProRS-C_1"/>
    <property type="match status" value="1"/>
</dbReference>
<evidence type="ECO:0000256" key="2">
    <source>
        <dbReference type="ARBA" id="ARBA00022598"/>
    </source>
</evidence>
<dbReference type="GO" id="GO:0005737">
    <property type="term" value="C:cytoplasm"/>
    <property type="evidence" value="ECO:0007669"/>
    <property type="project" value="InterPro"/>
</dbReference>
<keyword evidence="6" id="KW-0030">Aminoacyl-tRNA synthetase</keyword>
<reference evidence="10" key="1">
    <citation type="journal article" date="2015" name="Appl. Environ. Microbiol.">
        <title>Nanoarchaeota, Their Sulfolobales Host, and Nanoarchaeota Virus Distribution across Yellowstone National Park Hot Springs.</title>
        <authorList>
            <person name="Munson-McGee J.H."/>
            <person name="Field E.K."/>
            <person name="Bateson M."/>
            <person name="Rooney C."/>
            <person name="Stepanauskas R."/>
            <person name="Young M.J."/>
        </authorList>
    </citation>
    <scope>NUCLEOTIDE SEQUENCE [LARGE SCALE GENOMIC DNA]</scope>
    <source>
        <strain evidence="10">SCGC AB-777_F03</strain>
    </source>
</reference>
<dbReference type="PROSITE" id="PS50862">
    <property type="entry name" value="AA_TRNA_LIGASE_II"/>
    <property type="match status" value="1"/>
</dbReference>
<keyword evidence="7" id="KW-0175">Coiled coil</keyword>
<evidence type="ECO:0000313" key="9">
    <source>
        <dbReference type="EMBL" id="MCC5447089.1"/>
    </source>
</evidence>
<accession>A0A2T9WLM8</accession>
<feature type="domain" description="Aminoacyl-transfer RNA synthetases class-II family profile" evidence="8">
    <location>
        <begin position="38"/>
        <end position="248"/>
    </location>
</feature>
<dbReference type="InterPro" id="IPR017449">
    <property type="entry name" value="Pro-tRNA_synth_II"/>
</dbReference>
<dbReference type="SUPFAM" id="SSF64586">
    <property type="entry name" value="C-terminal domain of ProRS"/>
    <property type="match status" value="1"/>
</dbReference>
<keyword evidence="2 10" id="KW-0436">Ligase</keyword>
<dbReference type="EMBL" id="QEFP02000007">
    <property type="protein sequence ID" value="MCC5447089.1"/>
    <property type="molecule type" value="Genomic_DNA"/>
</dbReference>
<dbReference type="GO" id="GO:0005524">
    <property type="term" value="F:ATP binding"/>
    <property type="evidence" value="ECO:0007669"/>
    <property type="project" value="UniProtKB-KW"/>
</dbReference>
<dbReference type="SUPFAM" id="SSF55681">
    <property type="entry name" value="Class II aaRS and biotin synthetases"/>
    <property type="match status" value="1"/>
</dbReference>
<evidence type="ECO:0000256" key="1">
    <source>
        <dbReference type="ARBA" id="ARBA00012831"/>
    </source>
</evidence>
<keyword evidence="4" id="KW-0067">ATP-binding</keyword>
<dbReference type="InterPro" id="IPR036621">
    <property type="entry name" value="Anticodon-bd_dom_sf"/>
</dbReference>
<dbReference type="InterPro" id="IPR004154">
    <property type="entry name" value="Anticodon-bd"/>
</dbReference>
<organism evidence="10">
    <name type="scientific">Nanobsidianus stetteri</name>
    <dbReference type="NCBI Taxonomy" id="1294122"/>
    <lineage>
        <taxon>Archaea</taxon>
        <taxon>Nanobdellota</taxon>
        <taxon>Candidatus Nanoarchaeia</taxon>
        <taxon>Nanoarchaeales</taxon>
        <taxon>Nanopusillaceae</taxon>
        <taxon>Candidatus Nanobsidianus</taxon>
    </lineage>
</organism>
<dbReference type="AlphaFoldDB" id="A0A2T9WLM8"/>
<dbReference type="Proteomes" id="UP000245509">
    <property type="component" value="Unassembled WGS sequence"/>
</dbReference>
<keyword evidence="5" id="KW-0648">Protein biosynthesis</keyword>
<dbReference type="InterPro" id="IPR006195">
    <property type="entry name" value="aa-tRNA-synth_II"/>
</dbReference>
<feature type="coiled-coil region" evidence="7">
    <location>
        <begin position="444"/>
        <end position="482"/>
    </location>
</feature>
<evidence type="ECO:0000256" key="6">
    <source>
        <dbReference type="ARBA" id="ARBA00023146"/>
    </source>
</evidence>
<evidence type="ECO:0000256" key="7">
    <source>
        <dbReference type="SAM" id="Coils"/>
    </source>
</evidence>
<dbReference type="EC" id="6.1.1.15" evidence="1"/>
<dbReference type="PANTHER" id="PTHR43382">
    <property type="entry name" value="PROLYL-TRNA SYNTHETASE"/>
    <property type="match status" value="1"/>
</dbReference>
<dbReference type="Pfam" id="PF09180">
    <property type="entry name" value="ProRS-C_1"/>
    <property type="match status" value="1"/>
</dbReference>
<protein>
    <recommendedName>
        <fullName evidence="1">proline--tRNA ligase</fullName>
        <ecNumber evidence="1">6.1.1.15</ecNumber>
    </recommendedName>
</protein>
<dbReference type="Gene3D" id="3.30.930.10">
    <property type="entry name" value="Bira Bifunctional Protein, Domain 2"/>
    <property type="match status" value="1"/>
</dbReference>
<dbReference type="EMBL" id="QEFP01000004">
    <property type="protein sequence ID" value="PVU68725.1"/>
    <property type="molecule type" value="Genomic_DNA"/>
</dbReference>
<dbReference type="GO" id="GO:0017101">
    <property type="term" value="C:aminoacyl-tRNA synthetase multienzyme complex"/>
    <property type="evidence" value="ECO:0007669"/>
    <property type="project" value="TreeGrafter"/>
</dbReference>
<dbReference type="Pfam" id="PF03129">
    <property type="entry name" value="HGTP_anticodon"/>
    <property type="match status" value="1"/>
</dbReference>
<evidence type="ECO:0000256" key="5">
    <source>
        <dbReference type="ARBA" id="ARBA00022917"/>
    </source>
</evidence>
<dbReference type="GO" id="GO:0006433">
    <property type="term" value="P:prolyl-tRNA aminoacylation"/>
    <property type="evidence" value="ECO:0007669"/>
    <property type="project" value="InterPro"/>
</dbReference>
<evidence type="ECO:0000313" key="10">
    <source>
        <dbReference type="EMBL" id="PVU68725.1"/>
    </source>
</evidence>
<reference evidence="10" key="3">
    <citation type="submission" date="2017-05" db="EMBL/GenBank/DDBJ databases">
        <authorList>
            <person name="Song R."/>
            <person name="Chenine A.L."/>
            <person name="Ruprecht R.M."/>
        </authorList>
    </citation>
    <scope>NUCLEOTIDE SEQUENCE</scope>
    <source>
        <strain evidence="10">SCGC AB-777_F03</strain>
    </source>
</reference>